<dbReference type="Gene3D" id="3.40.50.10330">
    <property type="entry name" value="Probable inorganic polyphosphate/atp-NAD kinase, domain 1"/>
    <property type="match status" value="1"/>
</dbReference>
<dbReference type="InterPro" id="IPR050187">
    <property type="entry name" value="Lipid_Phosphate_FormReg"/>
</dbReference>
<evidence type="ECO:0000256" key="7">
    <source>
        <dbReference type="ARBA" id="ARBA00023209"/>
    </source>
</evidence>
<dbReference type="InterPro" id="IPR017438">
    <property type="entry name" value="ATP-NAD_kinase_N"/>
</dbReference>
<comment type="caution">
    <text evidence="10">The sequence shown here is derived from an EMBL/GenBank/DDBJ whole genome shotgun (WGS) entry which is preliminary data.</text>
</comment>
<organism evidence="10 11">
    <name type="scientific">Anaerococcus kampingae</name>
    <dbReference type="NCBI Taxonomy" id="3115614"/>
    <lineage>
        <taxon>Bacteria</taxon>
        <taxon>Bacillati</taxon>
        <taxon>Bacillota</taxon>
        <taxon>Tissierellia</taxon>
        <taxon>Tissierellales</taxon>
        <taxon>Peptoniphilaceae</taxon>
        <taxon>Anaerococcus</taxon>
    </lineage>
</organism>
<dbReference type="Gene3D" id="2.60.200.40">
    <property type="match status" value="1"/>
</dbReference>
<proteinExistence type="inferred from homology"/>
<keyword evidence="7" id="KW-0444">Lipid biosynthesis</keyword>
<dbReference type="Pfam" id="PF19279">
    <property type="entry name" value="YegS_C"/>
    <property type="match status" value="1"/>
</dbReference>
<keyword evidence="5 10" id="KW-0418">Kinase</keyword>
<dbReference type="GO" id="GO:0016301">
    <property type="term" value="F:kinase activity"/>
    <property type="evidence" value="ECO:0007669"/>
    <property type="project" value="UniProtKB-KW"/>
</dbReference>
<evidence type="ECO:0000313" key="10">
    <source>
        <dbReference type="EMBL" id="MFO3667343.1"/>
    </source>
</evidence>
<comment type="similarity">
    <text evidence="2">Belongs to the diacylglycerol/lipid kinase family.</text>
</comment>
<protein>
    <submittedName>
        <fullName evidence="10">Diacylglycerol kinase family protein</fullName>
        <ecNumber evidence="10">2.7.1.-</ecNumber>
    </submittedName>
</protein>
<dbReference type="PANTHER" id="PTHR12358">
    <property type="entry name" value="SPHINGOSINE KINASE"/>
    <property type="match status" value="1"/>
</dbReference>
<dbReference type="InterPro" id="IPR001206">
    <property type="entry name" value="Diacylglycerol_kinase_cat_dom"/>
</dbReference>
<dbReference type="InterPro" id="IPR016064">
    <property type="entry name" value="NAD/diacylglycerol_kinase_sf"/>
</dbReference>
<evidence type="ECO:0000256" key="8">
    <source>
        <dbReference type="ARBA" id="ARBA00023264"/>
    </source>
</evidence>
<dbReference type="Proteomes" id="UP001637994">
    <property type="component" value="Unassembled WGS sequence"/>
</dbReference>
<evidence type="ECO:0000256" key="4">
    <source>
        <dbReference type="ARBA" id="ARBA00022741"/>
    </source>
</evidence>
<keyword evidence="4" id="KW-0547">Nucleotide-binding</keyword>
<dbReference type="SUPFAM" id="SSF111331">
    <property type="entry name" value="NAD kinase/diacylglycerol kinase-like"/>
    <property type="match status" value="1"/>
</dbReference>
<accession>A0ABW9MEC6</accession>
<gene>
    <name evidence="10" type="ORF">ACCQ42_06110</name>
</gene>
<keyword evidence="6" id="KW-0067">ATP-binding</keyword>
<evidence type="ECO:0000259" key="9">
    <source>
        <dbReference type="PROSITE" id="PS50146"/>
    </source>
</evidence>
<keyword evidence="3 10" id="KW-0808">Transferase</keyword>
<dbReference type="EMBL" id="JBGMEF010000019">
    <property type="protein sequence ID" value="MFO3667343.1"/>
    <property type="molecule type" value="Genomic_DNA"/>
</dbReference>
<dbReference type="RefSeq" id="WP_410035664.1">
    <property type="nucleotide sequence ID" value="NZ_JBGMEF010000019.1"/>
</dbReference>
<name>A0ABW9MEC6_9FIRM</name>
<dbReference type="Pfam" id="PF00781">
    <property type="entry name" value="DAGK_cat"/>
    <property type="match status" value="1"/>
</dbReference>
<dbReference type="EC" id="2.7.1.-" evidence="10"/>
<feature type="domain" description="DAGKc" evidence="9">
    <location>
        <begin position="1"/>
        <end position="130"/>
    </location>
</feature>
<dbReference type="NCBIfam" id="TIGR00147">
    <property type="entry name" value="YegS/Rv2252/BmrU family lipid kinase"/>
    <property type="match status" value="1"/>
</dbReference>
<keyword evidence="7" id="KW-0594">Phospholipid biosynthesis</keyword>
<dbReference type="SMART" id="SM00046">
    <property type="entry name" value="DAGKc"/>
    <property type="match status" value="1"/>
</dbReference>
<keyword evidence="8" id="KW-1208">Phospholipid metabolism</keyword>
<keyword evidence="7" id="KW-0443">Lipid metabolism</keyword>
<evidence type="ECO:0000256" key="5">
    <source>
        <dbReference type="ARBA" id="ARBA00022777"/>
    </source>
</evidence>
<sequence>MRKILFIINSKAGKTEFDIKKEDIENTFRRVKRLSEIEVVNTRYKNHTKYLIDAFDSLDYDEKVVIICGGDGSLNELVNVAYGKNIAIGLIPMGTGNDFAKNFDYDSFKLTDLLDFRIKPIDLIKVNDFYSINVTSIGFDTQVLEKAYEYLDKKPKLGKKAYLKATLASLIDLNYENLSFKLKLKDSSHFEISGEYLISALCNGSYYGSGFNPAPEAKIDDGYLNLILADKIPLPKLPGMILKYKKGRHQASKYLREIEVTKGKIISPKEFIANADGEIFRAKEIEFEVLPKAINWVYFN</sequence>
<evidence type="ECO:0000256" key="1">
    <source>
        <dbReference type="ARBA" id="ARBA00001946"/>
    </source>
</evidence>
<comment type="cofactor">
    <cofactor evidence="1">
        <name>Mg(2+)</name>
        <dbReference type="ChEBI" id="CHEBI:18420"/>
    </cofactor>
</comment>
<evidence type="ECO:0000256" key="2">
    <source>
        <dbReference type="ARBA" id="ARBA00005983"/>
    </source>
</evidence>
<dbReference type="InterPro" id="IPR045540">
    <property type="entry name" value="YegS/DAGK_C"/>
</dbReference>
<dbReference type="PANTHER" id="PTHR12358:SF54">
    <property type="entry name" value="SPHINGOSINE KINASE RELATED PROTEIN"/>
    <property type="match status" value="1"/>
</dbReference>
<keyword evidence="11" id="KW-1185">Reference proteome</keyword>
<evidence type="ECO:0000256" key="3">
    <source>
        <dbReference type="ARBA" id="ARBA00022679"/>
    </source>
</evidence>
<dbReference type="PROSITE" id="PS50146">
    <property type="entry name" value="DAGK"/>
    <property type="match status" value="1"/>
</dbReference>
<evidence type="ECO:0000313" key="11">
    <source>
        <dbReference type="Proteomes" id="UP001637994"/>
    </source>
</evidence>
<dbReference type="InterPro" id="IPR005218">
    <property type="entry name" value="Diacylglycerol/lipid_kinase"/>
</dbReference>
<reference evidence="10 11" key="1">
    <citation type="journal article" date="2025" name="Anaerobe">
        <title>Description of Anaerococcus kampingiae sp. nov., Anaerococcus groningensis sp. nov., Anaerococcus martiniensis sp. nov., and Anaerococcus cruorum sp. nov., isolated from human clinical specimens.</title>
        <authorList>
            <person name="Boiten K.E."/>
            <person name="Meijer J."/>
            <person name="van Wezel E.M."/>
            <person name="Veloo A.C.M."/>
        </authorList>
    </citation>
    <scope>NUCLEOTIDE SEQUENCE [LARGE SCALE GENOMIC DNA]</scope>
    <source>
        <strain evidence="10 11">ENR0874</strain>
    </source>
</reference>
<evidence type="ECO:0000256" key="6">
    <source>
        <dbReference type="ARBA" id="ARBA00022840"/>
    </source>
</evidence>